<dbReference type="GO" id="GO:0051087">
    <property type="term" value="F:protein-folding chaperone binding"/>
    <property type="evidence" value="ECO:0007669"/>
    <property type="project" value="TreeGrafter"/>
</dbReference>
<dbReference type="FunFam" id="2.30.33.40:FF:000001">
    <property type="entry name" value="10 kDa chaperonin"/>
    <property type="match status" value="1"/>
</dbReference>
<dbReference type="GO" id="GO:0046872">
    <property type="term" value="F:metal ion binding"/>
    <property type="evidence" value="ECO:0007669"/>
    <property type="project" value="TreeGrafter"/>
</dbReference>
<dbReference type="InterPro" id="IPR020818">
    <property type="entry name" value="Chaperonin_GroES"/>
</dbReference>
<dbReference type="PANTHER" id="PTHR10772:SF63">
    <property type="entry name" value="20 KDA CHAPERONIN, CHLOROPLASTIC"/>
    <property type="match status" value="1"/>
</dbReference>
<dbReference type="SUPFAM" id="SSF50129">
    <property type="entry name" value="GroES-like"/>
    <property type="match status" value="1"/>
</dbReference>
<evidence type="ECO:0000256" key="4">
    <source>
        <dbReference type="RuleBase" id="RU000535"/>
    </source>
</evidence>
<dbReference type="AlphaFoldDB" id="A0A1F6Y8D8"/>
<dbReference type="InterPro" id="IPR037124">
    <property type="entry name" value="Chaperonin_GroES_sf"/>
</dbReference>
<keyword evidence="2 3" id="KW-0143">Chaperone</keyword>
<dbReference type="Pfam" id="PF00166">
    <property type="entry name" value="Cpn10"/>
    <property type="match status" value="1"/>
</dbReference>
<comment type="subcellular location">
    <subcellularLocation>
        <location evidence="3">Cytoplasm</location>
    </subcellularLocation>
</comment>
<evidence type="ECO:0000256" key="1">
    <source>
        <dbReference type="ARBA" id="ARBA00006975"/>
    </source>
</evidence>
<evidence type="ECO:0000256" key="2">
    <source>
        <dbReference type="ARBA" id="ARBA00023186"/>
    </source>
</evidence>
<dbReference type="STRING" id="1801797.A3G06_01080"/>
<reference evidence="6 7" key="1">
    <citation type="journal article" date="2016" name="Nat. Commun.">
        <title>Thousands of microbial genomes shed light on interconnected biogeochemical processes in an aquifer system.</title>
        <authorList>
            <person name="Anantharaman K."/>
            <person name="Brown C.T."/>
            <person name="Hug L.A."/>
            <person name="Sharon I."/>
            <person name="Castelle C.J."/>
            <person name="Probst A.J."/>
            <person name="Thomas B.C."/>
            <person name="Singh A."/>
            <person name="Wilkins M.J."/>
            <person name="Karaoz U."/>
            <person name="Brodie E.L."/>
            <person name="Williams K.H."/>
            <person name="Hubbard S.S."/>
            <person name="Banfield J.F."/>
        </authorList>
    </citation>
    <scope>NUCLEOTIDE SEQUENCE [LARGE SCALE GENOMIC DNA]</scope>
</reference>
<accession>A0A1F6Y8D8</accession>
<gene>
    <name evidence="3" type="primary">groES</name>
    <name evidence="3" type="synonym">groS</name>
    <name evidence="6" type="ORF">A3G06_01080</name>
</gene>
<sequence>MSREKKLKITPLGSRVLVEPETAKEEDGKMTDSGIYIPQSGDKEKPERGMVIAVGLGEYDDGELVPMRVKPGDKVMFSRYGYDEVKIDGKEYFIIKEENILAVIK</sequence>
<comment type="function">
    <text evidence="3 4">Together with the chaperonin GroEL, plays an essential role in assisting protein folding. The GroEL-GroES system forms a nano-cage that allows encapsulation of the non-native substrate proteins and provides a physical environment optimized to promote and accelerate protein folding. GroES binds to the apical surface of the GroEL ring, thereby capping the opening of the GroEL channel.</text>
</comment>
<dbReference type="Gene3D" id="2.30.33.40">
    <property type="entry name" value="GroES chaperonin"/>
    <property type="match status" value="1"/>
</dbReference>
<comment type="caution">
    <text evidence="6">The sequence shown here is derived from an EMBL/GenBank/DDBJ whole genome shotgun (WGS) entry which is preliminary data.</text>
</comment>
<evidence type="ECO:0000313" key="6">
    <source>
        <dbReference type="EMBL" id="OGJ02627.1"/>
    </source>
</evidence>
<dbReference type="SMART" id="SM00883">
    <property type="entry name" value="Cpn10"/>
    <property type="match status" value="1"/>
</dbReference>
<keyword evidence="3" id="KW-0963">Cytoplasm</keyword>
<dbReference type="GO" id="GO:0044183">
    <property type="term" value="F:protein folding chaperone"/>
    <property type="evidence" value="ECO:0007669"/>
    <property type="project" value="InterPro"/>
</dbReference>
<feature type="region of interest" description="Disordered" evidence="5">
    <location>
        <begin position="20"/>
        <end position="44"/>
    </location>
</feature>
<evidence type="ECO:0000256" key="5">
    <source>
        <dbReference type="SAM" id="MobiDB-lite"/>
    </source>
</evidence>
<dbReference type="CDD" id="cd00320">
    <property type="entry name" value="cpn10"/>
    <property type="match status" value="1"/>
</dbReference>
<evidence type="ECO:0000313" key="7">
    <source>
        <dbReference type="Proteomes" id="UP000176192"/>
    </source>
</evidence>
<proteinExistence type="inferred from homology"/>
<dbReference type="HAMAP" id="MF_00580">
    <property type="entry name" value="CH10"/>
    <property type="match status" value="1"/>
</dbReference>
<dbReference type="PRINTS" id="PR00297">
    <property type="entry name" value="CHAPERONIN10"/>
</dbReference>
<feature type="compositionally biased region" description="Basic and acidic residues" evidence="5">
    <location>
        <begin position="21"/>
        <end position="30"/>
    </location>
</feature>
<dbReference type="NCBIfam" id="NF001531">
    <property type="entry name" value="PRK00364.2-2"/>
    <property type="match status" value="1"/>
</dbReference>
<evidence type="ECO:0000256" key="3">
    <source>
        <dbReference type="HAMAP-Rule" id="MF_00580"/>
    </source>
</evidence>
<name>A0A1F6Y8D8_9BACT</name>
<dbReference type="PANTHER" id="PTHR10772">
    <property type="entry name" value="10 KDA HEAT SHOCK PROTEIN"/>
    <property type="match status" value="1"/>
</dbReference>
<comment type="subunit">
    <text evidence="3">Heptamer of 7 subunits arranged in a ring. Interacts with the chaperonin GroEL.</text>
</comment>
<dbReference type="Proteomes" id="UP000176192">
    <property type="component" value="Unassembled WGS sequence"/>
</dbReference>
<dbReference type="GO" id="GO:0051082">
    <property type="term" value="F:unfolded protein binding"/>
    <property type="evidence" value="ECO:0007669"/>
    <property type="project" value="TreeGrafter"/>
</dbReference>
<organism evidence="6 7">
    <name type="scientific">Candidatus Nomurabacteria bacterium RIFCSPLOWO2_12_FULL_46_14</name>
    <dbReference type="NCBI Taxonomy" id="1801797"/>
    <lineage>
        <taxon>Bacteria</taxon>
        <taxon>Candidatus Nomuraibacteriota</taxon>
    </lineage>
</organism>
<dbReference type="GO" id="GO:0005737">
    <property type="term" value="C:cytoplasm"/>
    <property type="evidence" value="ECO:0007669"/>
    <property type="project" value="UniProtKB-SubCell"/>
</dbReference>
<dbReference type="InterPro" id="IPR011032">
    <property type="entry name" value="GroES-like_sf"/>
</dbReference>
<dbReference type="GO" id="GO:0005524">
    <property type="term" value="F:ATP binding"/>
    <property type="evidence" value="ECO:0007669"/>
    <property type="project" value="InterPro"/>
</dbReference>
<protein>
    <recommendedName>
        <fullName evidence="3">Co-chaperonin GroES</fullName>
    </recommendedName>
    <alternativeName>
        <fullName evidence="3">10 kDa chaperonin</fullName>
    </alternativeName>
    <alternativeName>
        <fullName evidence="3">Chaperonin-10</fullName>
        <shortName evidence="3">Cpn10</shortName>
    </alternativeName>
</protein>
<dbReference type="EMBL" id="MFVV01000038">
    <property type="protein sequence ID" value="OGJ02627.1"/>
    <property type="molecule type" value="Genomic_DNA"/>
</dbReference>
<comment type="similarity">
    <text evidence="1 3 4">Belongs to the GroES chaperonin family.</text>
</comment>